<organism evidence="2 3">
    <name type="scientific">Recurvomyces mirabilis</name>
    <dbReference type="NCBI Taxonomy" id="574656"/>
    <lineage>
        <taxon>Eukaryota</taxon>
        <taxon>Fungi</taxon>
        <taxon>Dikarya</taxon>
        <taxon>Ascomycota</taxon>
        <taxon>Pezizomycotina</taxon>
        <taxon>Dothideomycetes</taxon>
        <taxon>Dothideomycetidae</taxon>
        <taxon>Mycosphaerellales</taxon>
        <taxon>Teratosphaeriaceae</taxon>
        <taxon>Recurvomyces</taxon>
    </lineage>
</organism>
<comment type="caution">
    <text evidence="2">The sequence shown here is derived from an EMBL/GenBank/DDBJ whole genome shotgun (WGS) entry which is preliminary data.</text>
</comment>
<proteinExistence type="predicted"/>
<name>A0AAE0WFB9_9PEZI</name>
<dbReference type="Proteomes" id="UP001274830">
    <property type="component" value="Unassembled WGS sequence"/>
</dbReference>
<feature type="transmembrane region" description="Helical" evidence="1">
    <location>
        <begin position="89"/>
        <end position="109"/>
    </location>
</feature>
<evidence type="ECO:0000313" key="2">
    <source>
        <dbReference type="EMBL" id="KAK3670521.1"/>
    </source>
</evidence>
<keyword evidence="1" id="KW-0472">Membrane</keyword>
<evidence type="ECO:0000256" key="1">
    <source>
        <dbReference type="SAM" id="Phobius"/>
    </source>
</evidence>
<feature type="transmembrane region" description="Helical" evidence="1">
    <location>
        <begin position="56"/>
        <end position="77"/>
    </location>
</feature>
<keyword evidence="1" id="KW-1133">Transmembrane helix</keyword>
<sequence>MPHITVRPWEGEQRGPQALRRHVRRTGYDDRHIFSMAASDTDQTRFSFYTTWNHQAPLWVVTILSLIYSMIFLLARLAAKYKSLGSDDALLGLAYLVSLAQWSAVFQALNLGAGKLESTLSLQHNQSAHRASASVR</sequence>
<reference evidence="2" key="1">
    <citation type="submission" date="2023-07" db="EMBL/GenBank/DDBJ databases">
        <title>Black Yeasts Isolated from many extreme environments.</title>
        <authorList>
            <person name="Coleine C."/>
            <person name="Stajich J.E."/>
            <person name="Selbmann L."/>
        </authorList>
    </citation>
    <scope>NUCLEOTIDE SEQUENCE</scope>
    <source>
        <strain evidence="2">CCFEE 5485</strain>
    </source>
</reference>
<dbReference type="AlphaFoldDB" id="A0AAE0WFB9"/>
<keyword evidence="3" id="KW-1185">Reference proteome</keyword>
<gene>
    <name evidence="2" type="ORF">LTR78_009625</name>
</gene>
<protein>
    <submittedName>
        <fullName evidence="2">Uncharacterized protein</fullName>
    </submittedName>
</protein>
<evidence type="ECO:0000313" key="3">
    <source>
        <dbReference type="Proteomes" id="UP001274830"/>
    </source>
</evidence>
<accession>A0AAE0WFB9</accession>
<dbReference type="EMBL" id="JAUTXT010000055">
    <property type="protein sequence ID" value="KAK3670521.1"/>
    <property type="molecule type" value="Genomic_DNA"/>
</dbReference>
<keyword evidence="1" id="KW-0812">Transmembrane</keyword>